<evidence type="ECO:0000256" key="1">
    <source>
        <dbReference type="SAM" id="SignalP"/>
    </source>
</evidence>
<proteinExistence type="predicted"/>
<organism evidence="2 3">
    <name type="scientific">Nocardia veterana</name>
    <dbReference type="NCBI Taxonomy" id="132249"/>
    <lineage>
        <taxon>Bacteria</taxon>
        <taxon>Bacillati</taxon>
        <taxon>Actinomycetota</taxon>
        <taxon>Actinomycetes</taxon>
        <taxon>Mycobacteriales</taxon>
        <taxon>Nocardiaceae</taxon>
        <taxon>Nocardia</taxon>
    </lineage>
</organism>
<evidence type="ECO:0008006" key="4">
    <source>
        <dbReference type="Google" id="ProtNLM"/>
    </source>
</evidence>
<accession>A0A7X6LU65</accession>
<keyword evidence="1" id="KW-0732">Signal</keyword>
<comment type="caution">
    <text evidence="2">The sequence shown here is derived from an EMBL/GenBank/DDBJ whole genome shotgun (WGS) entry which is preliminary data.</text>
</comment>
<feature type="chain" id="PRO_5039106731" description="Ig-like domain-containing protein" evidence="1">
    <location>
        <begin position="31"/>
        <end position="139"/>
    </location>
</feature>
<name>A0A7X6LU65_9NOCA</name>
<evidence type="ECO:0000313" key="3">
    <source>
        <dbReference type="Proteomes" id="UP000523447"/>
    </source>
</evidence>
<evidence type="ECO:0000313" key="2">
    <source>
        <dbReference type="EMBL" id="NKY84134.1"/>
    </source>
</evidence>
<feature type="signal peptide" evidence="1">
    <location>
        <begin position="1"/>
        <end position="30"/>
    </location>
</feature>
<dbReference type="EMBL" id="JAAXPE010000001">
    <property type="protein sequence ID" value="NKY84134.1"/>
    <property type="molecule type" value="Genomic_DNA"/>
</dbReference>
<keyword evidence="3" id="KW-1185">Reference proteome</keyword>
<dbReference type="AlphaFoldDB" id="A0A7X6LU65"/>
<protein>
    <recommendedName>
        <fullName evidence="4">Ig-like domain-containing protein</fullName>
    </recommendedName>
</protein>
<dbReference type="Proteomes" id="UP000523447">
    <property type="component" value="Unassembled WGS sequence"/>
</dbReference>
<dbReference type="RefSeq" id="WP_040716382.1">
    <property type="nucleotide sequence ID" value="NZ_CAWPHS010000001.1"/>
</dbReference>
<reference evidence="2 3" key="1">
    <citation type="submission" date="2020-04" db="EMBL/GenBank/DDBJ databases">
        <title>MicrobeNet Type strains.</title>
        <authorList>
            <person name="Nicholson A.C."/>
        </authorList>
    </citation>
    <scope>NUCLEOTIDE SEQUENCE [LARGE SCALE GENOMIC DNA]</scope>
    <source>
        <strain evidence="2 3">DSM 44445</strain>
    </source>
</reference>
<gene>
    <name evidence="2" type="ORF">HGA07_00645</name>
</gene>
<sequence>MTVVRKFALCSAVAVSSAIGVMLGSGSGAAETTPFQLNPAPYANPNGSVDSLPAHCVAITGERPGEVTITGADPRGWGCSTAPVRWLNFSTGASGEAHLSNGLNGIPPAATIATGSGQVAVVVFTGGVYTPGFVTVRVP</sequence>